<sequence>MTIVLGVDPGSRKTGFGVVHSHAGKHTYIASGVIRVGDYVFAERLRRIYESLQTIIEEHCPQIMVVEQVFMSNNANSALKLGQARGAAITAGAMADLRVEEYSARQIKQAVVGTGAADKHQVQHMVKHILKLSKTPQEDAADALAAALCHIHTERSLIKQARSLTPAQIQLKRYQS</sequence>
<comment type="function">
    <text evidence="13">The RuvA-RuvB-RuvC complex processes Holliday junction (HJ) DNA during genetic recombination and DNA repair. Endonuclease that resolves HJ intermediates. Cleaves cruciform DNA by making single-stranded nicks across the HJ at symmetrical positions within the homologous arms, yielding a 5'-phosphate and a 3'-hydroxyl group; requires a central core of homology in the junction. The consensus cleavage sequence is 5'-(A/T)TT(C/G)-3'. Cleavage occurs on the 3'-side of the TT dinucleotide at the point of strand exchange. HJ branch migration catalyzed by RuvA-RuvB allows RuvC to scan DNA until it finds its consensus sequence, where it cleaves and resolves the cruciform DNA.</text>
</comment>
<dbReference type="PANTHER" id="PTHR30194:SF3">
    <property type="entry name" value="CROSSOVER JUNCTION ENDODEOXYRIBONUCLEASE RUVC"/>
    <property type="match status" value="1"/>
</dbReference>
<dbReference type="NCBIfam" id="TIGR00228">
    <property type="entry name" value="ruvC"/>
    <property type="match status" value="1"/>
</dbReference>
<evidence type="ECO:0000313" key="16">
    <source>
        <dbReference type="Proteomes" id="UP000441399"/>
    </source>
</evidence>
<dbReference type="EMBL" id="CACSIO010000001">
    <property type="protein sequence ID" value="CAA0081434.1"/>
    <property type="molecule type" value="Genomic_DNA"/>
</dbReference>
<name>A0A5S9MY78_9GAMM</name>
<evidence type="ECO:0000256" key="1">
    <source>
        <dbReference type="ARBA" id="ARBA00009518"/>
    </source>
</evidence>
<keyword evidence="2 13" id="KW-0963">Cytoplasm</keyword>
<keyword evidence="6 13" id="KW-0227">DNA damage</keyword>
<evidence type="ECO:0000256" key="7">
    <source>
        <dbReference type="ARBA" id="ARBA00022801"/>
    </source>
</evidence>
<keyword evidence="16" id="KW-1185">Reference proteome</keyword>
<dbReference type="AlphaFoldDB" id="A0A5S9MY78"/>
<evidence type="ECO:0000256" key="6">
    <source>
        <dbReference type="ARBA" id="ARBA00022763"/>
    </source>
</evidence>
<evidence type="ECO:0000256" key="4">
    <source>
        <dbReference type="ARBA" id="ARBA00022723"/>
    </source>
</evidence>
<protein>
    <recommendedName>
        <fullName evidence="13 14">Crossover junction endodeoxyribonuclease RuvC</fullName>
        <ecNumber evidence="13 14">3.1.21.10</ecNumber>
    </recommendedName>
    <alternativeName>
        <fullName evidence="13">Holliday junction nuclease RuvC</fullName>
    </alternativeName>
    <alternativeName>
        <fullName evidence="13">Holliday junction resolvase RuvC</fullName>
    </alternativeName>
</protein>
<evidence type="ECO:0000256" key="3">
    <source>
        <dbReference type="ARBA" id="ARBA00022722"/>
    </source>
</evidence>
<dbReference type="FunFam" id="3.30.420.10:FF:000002">
    <property type="entry name" value="Crossover junction endodeoxyribonuclease RuvC"/>
    <property type="match status" value="1"/>
</dbReference>
<proteinExistence type="inferred from homology"/>
<feature type="active site" evidence="13">
    <location>
        <position position="139"/>
    </location>
</feature>
<keyword evidence="3 13" id="KW-0540">Nuclease</keyword>
<comment type="similarity">
    <text evidence="1 13">Belongs to the RuvC family.</text>
</comment>
<dbReference type="GO" id="GO:0005737">
    <property type="term" value="C:cytoplasm"/>
    <property type="evidence" value="ECO:0007669"/>
    <property type="project" value="UniProtKB-SubCell"/>
</dbReference>
<comment type="cofactor">
    <cofactor evidence="13">
        <name>Mg(2+)</name>
        <dbReference type="ChEBI" id="CHEBI:18420"/>
    </cofactor>
    <text evidence="13">Binds 2 Mg(2+) ion per subunit.</text>
</comment>
<keyword evidence="9 13" id="KW-0238">DNA-binding</keyword>
<comment type="catalytic activity">
    <reaction evidence="12 13">
        <text>Endonucleolytic cleavage at a junction such as a reciprocal single-stranded crossover between two homologous DNA duplexes (Holliday junction).</text>
        <dbReference type="EC" id="3.1.21.10"/>
    </reaction>
</comment>
<dbReference type="PRINTS" id="PR00696">
    <property type="entry name" value="RSOLVASERUVC"/>
</dbReference>
<dbReference type="PROSITE" id="PS01321">
    <property type="entry name" value="RUVC"/>
    <property type="match status" value="1"/>
</dbReference>
<feature type="active site" evidence="13">
    <location>
        <position position="8"/>
    </location>
</feature>
<dbReference type="Proteomes" id="UP000441399">
    <property type="component" value="Unassembled WGS sequence"/>
</dbReference>
<keyword evidence="11 13" id="KW-0234">DNA repair</keyword>
<dbReference type="InterPro" id="IPR020563">
    <property type="entry name" value="X-over_junc_endoDNase_Mg_BS"/>
</dbReference>
<keyword evidence="4 13" id="KW-0479">Metal-binding</keyword>
<accession>A0A5S9MY78</accession>
<feature type="binding site" evidence="13">
    <location>
        <position position="67"/>
    </location>
    <ligand>
        <name>Mg(2+)</name>
        <dbReference type="ChEBI" id="CHEBI:18420"/>
        <label>2</label>
    </ligand>
</feature>
<evidence type="ECO:0000256" key="8">
    <source>
        <dbReference type="ARBA" id="ARBA00022842"/>
    </source>
</evidence>
<dbReference type="GO" id="GO:0000287">
    <property type="term" value="F:magnesium ion binding"/>
    <property type="evidence" value="ECO:0007669"/>
    <property type="project" value="UniProtKB-UniRule"/>
</dbReference>
<organism evidence="15 16">
    <name type="scientific">BD1-7 clade bacterium</name>
    <dbReference type="NCBI Taxonomy" id="2029982"/>
    <lineage>
        <taxon>Bacteria</taxon>
        <taxon>Pseudomonadati</taxon>
        <taxon>Pseudomonadota</taxon>
        <taxon>Gammaproteobacteria</taxon>
        <taxon>Cellvibrionales</taxon>
        <taxon>Spongiibacteraceae</taxon>
        <taxon>BD1-7 clade</taxon>
    </lineage>
</organism>
<feature type="active site" evidence="13">
    <location>
        <position position="67"/>
    </location>
</feature>
<dbReference type="InterPro" id="IPR002176">
    <property type="entry name" value="X-over_junc_endoDNase_RuvC"/>
</dbReference>
<evidence type="ECO:0000313" key="15">
    <source>
        <dbReference type="EMBL" id="CAA0081434.1"/>
    </source>
</evidence>
<dbReference type="SUPFAM" id="SSF53098">
    <property type="entry name" value="Ribonuclease H-like"/>
    <property type="match status" value="1"/>
</dbReference>
<keyword evidence="10 13" id="KW-0233">DNA recombination</keyword>
<dbReference type="PANTHER" id="PTHR30194">
    <property type="entry name" value="CROSSOVER JUNCTION ENDODEOXYRIBONUCLEASE RUVC"/>
    <property type="match status" value="1"/>
</dbReference>
<comment type="subunit">
    <text evidence="13">Homodimer which binds Holliday junction (HJ) DNA. The HJ becomes 2-fold symmetrical on binding to RuvC with unstacked arms; it has a different conformation from HJ DNA in complex with RuvA. In the full resolvosome a probable DNA-RuvA(4)-RuvB(12)-RuvC(2) complex forms which resolves the HJ.</text>
</comment>
<dbReference type="GO" id="GO:0008821">
    <property type="term" value="F:crossover junction DNA endonuclease activity"/>
    <property type="evidence" value="ECO:0007669"/>
    <property type="project" value="UniProtKB-UniRule"/>
</dbReference>
<evidence type="ECO:0000256" key="14">
    <source>
        <dbReference type="NCBIfam" id="TIGR00228"/>
    </source>
</evidence>
<evidence type="ECO:0000256" key="5">
    <source>
        <dbReference type="ARBA" id="ARBA00022759"/>
    </source>
</evidence>
<reference evidence="15 16" key="1">
    <citation type="submission" date="2019-11" db="EMBL/GenBank/DDBJ databases">
        <authorList>
            <person name="Holert J."/>
        </authorList>
    </citation>
    <scope>NUCLEOTIDE SEQUENCE [LARGE SCALE GENOMIC DNA]</scope>
    <source>
        <strain evidence="15">SB11_3</strain>
    </source>
</reference>
<dbReference type="HAMAP" id="MF_00034">
    <property type="entry name" value="RuvC"/>
    <property type="match status" value="1"/>
</dbReference>
<dbReference type="OrthoDB" id="9805499at2"/>
<keyword evidence="7 13" id="KW-0378">Hydrolase</keyword>
<dbReference type="InterPro" id="IPR012337">
    <property type="entry name" value="RNaseH-like_sf"/>
</dbReference>
<dbReference type="Gene3D" id="3.30.420.10">
    <property type="entry name" value="Ribonuclease H-like superfamily/Ribonuclease H"/>
    <property type="match status" value="1"/>
</dbReference>
<dbReference type="GO" id="GO:0006310">
    <property type="term" value="P:DNA recombination"/>
    <property type="evidence" value="ECO:0007669"/>
    <property type="project" value="UniProtKB-UniRule"/>
</dbReference>
<evidence type="ECO:0000256" key="13">
    <source>
        <dbReference type="HAMAP-Rule" id="MF_00034"/>
    </source>
</evidence>
<evidence type="ECO:0000256" key="11">
    <source>
        <dbReference type="ARBA" id="ARBA00023204"/>
    </source>
</evidence>
<dbReference type="GO" id="GO:0048476">
    <property type="term" value="C:Holliday junction resolvase complex"/>
    <property type="evidence" value="ECO:0007669"/>
    <property type="project" value="UniProtKB-UniRule"/>
</dbReference>
<dbReference type="CDD" id="cd16962">
    <property type="entry name" value="RuvC"/>
    <property type="match status" value="1"/>
</dbReference>
<evidence type="ECO:0000256" key="9">
    <source>
        <dbReference type="ARBA" id="ARBA00023125"/>
    </source>
</evidence>
<dbReference type="EC" id="3.1.21.10" evidence="13 14"/>
<keyword evidence="8 13" id="KW-0460">Magnesium</keyword>
<evidence type="ECO:0000256" key="2">
    <source>
        <dbReference type="ARBA" id="ARBA00022490"/>
    </source>
</evidence>
<evidence type="ECO:0000256" key="12">
    <source>
        <dbReference type="ARBA" id="ARBA00029354"/>
    </source>
</evidence>
<feature type="binding site" evidence="13">
    <location>
        <position position="8"/>
    </location>
    <ligand>
        <name>Mg(2+)</name>
        <dbReference type="ChEBI" id="CHEBI:18420"/>
        <label>1</label>
    </ligand>
</feature>
<dbReference type="GO" id="GO:0003677">
    <property type="term" value="F:DNA binding"/>
    <property type="evidence" value="ECO:0007669"/>
    <property type="project" value="UniProtKB-KW"/>
</dbReference>
<dbReference type="InterPro" id="IPR036397">
    <property type="entry name" value="RNaseH_sf"/>
</dbReference>
<evidence type="ECO:0000256" key="10">
    <source>
        <dbReference type="ARBA" id="ARBA00023172"/>
    </source>
</evidence>
<dbReference type="GO" id="GO:0006281">
    <property type="term" value="P:DNA repair"/>
    <property type="evidence" value="ECO:0007669"/>
    <property type="project" value="UniProtKB-UniRule"/>
</dbReference>
<dbReference type="Pfam" id="PF02075">
    <property type="entry name" value="RuvC"/>
    <property type="match status" value="1"/>
</dbReference>
<comment type="subcellular location">
    <subcellularLocation>
        <location evidence="13">Cytoplasm</location>
    </subcellularLocation>
</comment>
<gene>
    <name evidence="13 15" type="primary">ruvC</name>
    <name evidence="15" type="ORF">OPDIPICF_00308</name>
</gene>
<feature type="binding site" evidence="13">
    <location>
        <position position="139"/>
    </location>
    <ligand>
        <name>Mg(2+)</name>
        <dbReference type="ChEBI" id="CHEBI:18420"/>
        <label>1</label>
    </ligand>
</feature>
<keyword evidence="5 13" id="KW-0255">Endonuclease</keyword>